<evidence type="ECO:0000259" key="3">
    <source>
        <dbReference type="Pfam" id="PF24802"/>
    </source>
</evidence>
<dbReference type="Pfam" id="PF24802">
    <property type="entry name" value="DUF7703"/>
    <property type="match status" value="1"/>
</dbReference>
<reference evidence="4" key="1">
    <citation type="journal article" date="2020" name="Stud. Mycol.">
        <title>101 Dothideomycetes genomes: a test case for predicting lifestyles and emergence of pathogens.</title>
        <authorList>
            <person name="Haridas S."/>
            <person name="Albert R."/>
            <person name="Binder M."/>
            <person name="Bloem J."/>
            <person name="Labutti K."/>
            <person name="Salamov A."/>
            <person name="Andreopoulos B."/>
            <person name="Baker S."/>
            <person name="Barry K."/>
            <person name="Bills G."/>
            <person name="Bluhm B."/>
            <person name="Cannon C."/>
            <person name="Castanera R."/>
            <person name="Culley D."/>
            <person name="Daum C."/>
            <person name="Ezra D."/>
            <person name="Gonzalez J."/>
            <person name="Henrissat B."/>
            <person name="Kuo A."/>
            <person name="Liang C."/>
            <person name="Lipzen A."/>
            <person name="Lutzoni F."/>
            <person name="Magnuson J."/>
            <person name="Mondo S."/>
            <person name="Nolan M."/>
            <person name="Ohm R."/>
            <person name="Pangilinan J."/>
            <person name="Park H.-J."/>
            <person name="Ramirez L."/>
            <person name="Alfaro M."/>
            <person name="Sun H."/>
            <person name="Tritt A."/>
            <person name="Yoshinaga Y."/>
            <person name="Zwiers L.-H."/>
            <person name="Turgeon B."/>
            <person name="Goodwin S."/>
            <person name="Spatafora J."/>
            <person name="Crous P."/>
            <person name="Grigoriev I."/>
        </authorList>
    </citation>
    <scope>NUCLEOTIDE SEQUENCE</scope>
    <source>
        <strain evidence="4">CBS 122681</strain>
    </source>
</reference>
<feature type="region of interest" description="Disordered" evidence="1">
    <location>
        <begin position="252"/>
        <end position="290"/>
    </location>
</feature>
<keyword evidence="2" id="KW-0472">Membrane</keyword>
<protein>
    <recommendedName>
        <fullName evidence="3">DUF7703 domain-containing protein</fullName>
    </recommendedName>
</protein>
<feature type="compositionally biased region" description="Basic and acidic residues" evidence="1">
    <location>
        <begin position="268"/>
        <end position="284"/>
    </location>
</feature>
<feature type="domain" description="DUF7703" evidence="3">
    <location>
        <begin position="14"/>
        <end position="251"/>
    </location>
</feature>
<keyword evidence="5" id="KW-1185">Reference proteome</keyword>
<feature type="transmembrane region" description="Helical" evidence="2">
    <location>
        <begin position="193"/>
        <end position="217"/>
    </location>
</feature>
<dbReference type="AlphaFoldDB" id="A0A6A6SRC6"/>
<organism evidence="4 5">
    <name type="scientific">Lophiostoma macrostomum CBS 122681</name>
    <dbReference type="NCBI Taxonomy" id="1314788"/>
    <lineage>
        <taxon>Eukaryota</taxon>
        <taxon>Fungi</taxon>
        <taxon>Dikarya</taxon>
        <taxon>Ascomycota</taxon>
        <taxon>Pezizomycotina</taxon>
        <taxon>Dothideomycetes</taxon>
        <taxon>Pleosporomycetidae</taxon>
        <taxon>Pleosporales</taxon>
        <taxon>Lophiostomataceae</taxon>
        <taxon>Lophiostoma</taxon>
    </lineage>
</organism>
<keyword evidence="2" id="KW-1133">Transmembrane helix</keyword>
<evidence type="ECO:0000256" key="2">
    <source>
        <dbReference type="SAM" id="Phobius"/>
    </source>
</evidence>
<gene>
    <name evidence="4" type="ORF">K491DRAFT_708071</name>
</gene>
<feature type="transmembrane region" description="Helical" evidence="2">
    <location>
        <begin position="12"/>
        <end position="33"/>
    </location>
</feature>
<feature type="transmembrane region" description="Helical" evidence="2">
    <location>
        <begin position="154"/>
        <end position="172"/>
    </location>
</feature>
<dbReference type="PANTHER" id="PTHR37013">
    <property type="entry name" value="INTEGRAL MEMBRANE PROTEIN (AFU_ORTHOLOGUE AFUA_1G05950)-RELATED"/>
    <property type="match status" value="1"/>
</dbReference>
<feature type="transmembrane region" description="Helical" evidence="2">
    <location>
        <begin position="45"/>
        <end position="64"/>
    </location>
</feature>
<dbReference type="EMBL" id="MU004488">
    <property type="protein sequence ID" value="KAF2649531.1"/>
    <property type="molecule type" value="Genomic_DNA"/>
</dbReference>
<evidence type="ECO:0000313" key="5">
    <source>
        <dbReference type="Proteomes" id="UP000799324"/>
    </source>
</evidence>
<feature type="transmembrane region" description="Helical" evidence="2">
    <location>
        <begin position="113"/>
        <end position="134"/>
    </location>
</feature>
<proteinExistence type="predicted"/>
<evidence type="ECO:0000256" key="1">
    <source>
        <dbReference type="SAM" id="MobiDB-lite"/>
    </source>
</evidence>
<evidence type="ECO:0000313" key="4">
    <source>
        <dbReference type="EMBL" id="KAF2649531.1"/>
    </source>
</evidence>
<dbReference type="PANTHER" id="PTHR37013:SF4">
    <property type="entry name" value="INTEGRAL MEMBRANE PROTEIN"/>
    <property type="match status" value="1"/>
</dbReference>
<dbReference type="InterPro" id="IPR056120">
    <property type="entry name" value="DUF7703"/>
</dbReference>
<sequence>MDTVQHLKDDLPVAMTMAAFVGISWYICVETNIRLFVTFARRRGLYFWSCLLCSWGVLIQPLATILTDFAMWKDKYVAMVVIYVSWWIMVVPQSFVLYSRLYLVMHNQVRLRCVLYFIMFNSVVFSVPTMVMGILAQTSMSATLGAPYLVWDKLQLTVFFVQETILSMLYILETRKRLQNSTKVRQDDKSREVFKHLIYINIFVILLDCSLLGLSYANLFYVQSAYKPCVYGVKLRVEFAVLNRLISSVQSASHSSYGHGDGCKSSSHRSERSHTEIMDNHETSSEADPDYDGRGILQTTEISVLPCYQEAHIVGKG</sequence>
<dbReference type="Proteomes" id="UP000799324">
    <property type="component" value="Unassembled WGS sequence"/>
</dbReference>
<dbReference type="OrthoDB" id="405906at2759"/>
<keyword evidence="2" id="KW-0812">Transmembrane</keyword>
<accession>A0A6A6SRC6</accession>
<name>A0A6A6SRC6_9PLEO</name>
<feature type="transmembrane region" description="Helical" evidence="2">
    <location>
        <begin position="76"/>
        <end position="101"/>
    </location>
</feature>